<gene>
    <name evidence="3" type="ORF">CCMP2556_LOCUS51213</name>
</gene>
<proteinExistence type="predicted"/>
<keyword evidence="2" id="KW-1133">Transmembrane helix</keyword>
<evidence type="ECO:0000256" key="1">
    <source>
        <dbReference type="SAM" id="MobiDB-lite"/>
    </source>
</evidence>
<sequence>MEGLNFSASEWLGAVEDVLKSHLTGENRYTQSFTEDVQAFVHAIDWRTDFWIFGLFLVEFLDLLMVVINRRSWERLAMIFLANTGILYCAEWLNQLASKNWKTFSSQDYFDKADSICSAAPFLYANSTGAHGSRTSRASEMMAVKVRSPTIKSQAPPKHRDACVQRVSGRSKDATTSSWHRY</sequence>
<accession>A0ABP0SCZ7</accession>
<keyword evidence="2" id="KW-0472">Membrane</keyword>
<evidence type="ECO:0000313" key="3">
    <source>
        <dbReference type="EMBL" id="CAK9110120.1"/>
    </source>
</evidence>
<organism evidence="3 4">
    <name type="scientific">Durusdinium trenchii</name>
    <dbReference type="NCBI Taxonomy" id="1381693"/>
    <lineage>
        <taxon>Eukaryota</taxon>
        <taxon>Sar</taxon>
        <taxon>Alveolata</taxon>
        <taxon>Dinophyceae</taxon>
        <taxon>Suessiales</taxon>
        <taxon>Symbiodiniaceae</taxon>
        <taxon>Durusdinium</taxon>
    </lineage>
</organism>
<feature type="transmembrane region" description="Helical" evidence="2">
    <location>
        <begin position="50"/>
        <end position="68"/>
    </location>
</feature>
<evidence type="ECO:0008006" key="5">
    <source>
        <dbReference type="Google" id="ProtNLM"/>
    </source>
</evidence>
<dbReference type="Proteomes" id="UP001642484">
    <property type="component" value="Unassembled WGS sequence"/>
</dbReference>
<keyword evidence="4" id="KW-1185">Reference proteome</keyword>
<dbReference type="Pfam" id="PF14770">
    <property type="entry name" value="TMEM18"/>
    <property type="match status" value="1"/>
</dbReference>
<dbReference type="EMBL" id="CAXAMN010027339">
    <property type="protein sequence ID" value="CAK9110120.1"/>
    <property type="molecule type" value="Genomic_DNA"/>
</dbReference>
<protein>
    <recommendedName>
        <fullName evidence="5">Transmembrane protein 18</fullName>
    </recommendedName>
</protein>
<evidence type="ECO:0000256" key="2">
    <source>
        <dbReference type="SAM" id="Phobius"/>
    </source>
</evidence>
<feature type="region of interest" description="Disordered" evidence="1">
    <location>
        <begin position="148"/>
        <end position="182"/>
    </location>
</feature>
<evidence type="ECO:0000313" key="4">
    <source>
        <dbReference type="Proteomes" id="UP001642484"/>
    </source>
</evidence>
<dbReference type="InterPro" id="IPR026721">
    <property type="entry name" value="TMEM18"/>
</dbReference>
<name>A0ABP0SCZ7_9DINO</name>
<reference evidence="3 4" key="1">
    <citation type="submission" date="2024-02" db="EMBL/GenBank/DDBJ databases">
        <authorList>
            <person name="Chen Y."/>
            <person name="Shah S."/>
            <person name="Dougan E. K."/>
            <person name="Thang M."/>
            <person name="Chan C."/>
        </authorList>
    </citation>
    <scope>NUCLEOTIDE SEQUENCE [LARGE SCALE GENOMIC DNA]</scope>
</reference>
<comment type="caution">
    <text evidence="3">The sequence shown here is derived from an EMBL/GenBank/DDBJ whole genome shotgun (WGS) entry which is preliminary data.</text>
</comment>
<keyword evidence="2" id="KW-0812">Transmembrane</keyword>